<dbReference type="SUPFAM" id="SSF52949">
    <property type="entry name" value="Macro domain-like"/>
    <property type="match status" value="1"/>
</dbReference>
<keyword evidence="1" id="KW-0460">Magnesium</keyword>
<dbReference type="GO" id="GO:0046872">
    <property type="term" value="F:metal ion binding"/>
    <property type="evidence" value="ECO:0007669"/>
    <property type="project" value="UniProtKB-KW"/>
</dbReference>
<dbReference type="SUPFAM" id="SSF101478">
    <property type="entry name" value="ADP-ribosylglycohydrolase"/>
    <property type="match status" value="1"/>
</dbReference>
<comment type="cofactor">
    <cofactor evidence="1">
        <name>Mg(2+)</name>
        <dbReference type="ChEBI" id="CHEBI:18420"/>
    </cofactor>
    <text evidence="1">Binds 2 magnesium ions per subunit.</text>
</comment>
<feature type="binding site" evidence="1">
    <location>
        <position position="224"/>
    </location>
    <ligand>
        <name>Mg(2+)</name>
        <dbReference type="ChEBI" id="CHEBI:18420"/>
        <label>1</label>
    </ligand>
</feature>
<dbReference type="Pfam" id="PF03747">
    <property type="entry name" value="ADP_ribosyl_GH"/>
    <property type="match status" value="1"/>
</dbReference>
<dbReference type="Pfam" id="PF01661">
    <property type="entry name" value="Macro"/>
    <property type="match status" value="1"/>
</dbReference>
<feature type="binding site" evidence="1">
    <location>
        <position position="227"/>
    </location>
    <ligand>
        <name>Mg(2+)</name>
        <dbReference type="ChEBI" id="CHEBI:18420"/>
        <label>1</label>
    </ligand>
</feature>
<feature type="binding site" evidence="1">
    <location>
        <position position="226"/>
    </location>
    <ligand>
        <name>Mg(2+)</name>
        <dbReference type="ChEBI" id="CHEBI:18420"/>
        <label>1</label>
    </ligand>
</feature>
<feature type="domain" description="Macro" evidence="2">
    <location>
        <begin position="420"/>
        <end position="600"/>
    </location>
</feature>
<dbReference type="RefSeq" id="WP_330692824.1">
    <property type="nucleotide sequence ID" value="NZ_JAUSTO010000021.1"/>
</dbReference>
<keyword evidence="4" id="KW-1185">Reference proteome</keyword>
<dbReference type="EMBL" id="JAUSTO010000021">
    <property type="protein sequence ID" value="MDQ0153488.1"/>
    <property type="molecule type" value="Genomic_DNA"/>
</dbReference>
<feature type="binding site" evidence="1">
    <location>
        <position position="39"/>
    </location>
    <ligand>
        <name>Mg(2+)</name>
        <dbReference type="ChEBI" id="CHEBI:18420"/>
        <label>1</label>
    </ligand>
</feature>
<evidence type="ECO:0000313" key="4">
    <source>
        <dbReference type="Proteomes" id="UP001241537"/>
    </source>
</evidence>
<feature type="binding site" evidence="1">
    <location>
        <position position="38"/>
    </location>
    <ligand>
        <name>Mg(2+)</name>
        <dbReference type="ChEBI" id="CHEBI:18420"/>
        <label>1</label>
    </ligand>
</feature>
<name>A0AAE4AL03_9FIRM</name>
<dbReference type="PANTHER" id="PTHR11106:SF27">
    <property type="entry name" value="MACRO DOMAIN-CONTAINING PROTEIN"/>
    <property type="match status" value="1"/>
</dbReference>
<dbReference type="InterPro" id="IPR002589">
    <property type="entry name" value="Macro_dom"/>
</dbReference>
<evidence type="ECO:0000259" key="2">
    <source>
        <dbReference type="PROSITE" id="PS51154"/>
    </source>
</evidence>
<protein>
    <submittedName>
        <fullName evidence="3">O-acetyl-ADP-ribose deacetylase (Regulator of RNase III)/ADP-ribosylglycohydrolase</fullName>
    </submittedName>
</protein>
<dbReference type="SMART" id="SM00506">
    <property type="entry name" value="A1pp"/>
    <property type="match status" value="1"/>
</dbReference>
<dbReference type="InterPro" id="IPR043472">
    <property type="entry name" value="Macro_dom-like"/>
</dbReference>
<dbReference type="PROSITE" id="PS51154">
    <property type="entry name" value="MACRO"/>
    <property type="match status" value="1"/>
</dbReference>
<dbReference type="Gene3D" id="1.10.4080.10">
    <property type="entry name" value="ADP-ribosylation/Crystallin J1"/>
    <property type="match status" value="1"/>
</dbReference>
<dbReference type="PANTHER" id="PTHR11106">
    <property type="entry name" value="GANGLIOSIDE INDUCED DIFFERENTIATION ASSOCIATED PROTEIN 2-RELATED"/>
    <property type="match status" value="1"/>
</dbReference>
<reference evidence="3" key="1">
    <citation type="submission" date="2023-07" db="EMBL/GenBank/DDBJ databases">
        <title>Genomic Encyclopedia of Type Strains, Phase IV (KMG-IV): sequencing the most valuable type-strain genomes for metagenomic binning, comparative biology and taxonomic classification.</title>
        <authorList>
            <person name="Goeker M."/>
        </authorList>
    </citation>
    <scope>NUCLEOTIDE SEQUENCE</scope>
    <source>
        <strain evidence="3">DSM 19659</strain>
    </source>
</reference>
<dbReference type="CDD" id="cd02908">
    <property type="entry name" value="Macro_OAADPr_deacetylase"/>
    <property type="match status" value="1"/>
</dbReference>
<sequence length="602" mass="66275">MTMYGALLGDMIGAPYEFDQGDKTKEFPLFSRGSGYTDDSVMTIAVAEALLDARDQGKENDETAVKPLLIDSMRRWGRKYPYAGYGARFITWLKEDEMGSYGSYGNGAAMRVSSAGWLYDDFATTRKMAALTAEVTHNHPEGIKGAEATASAIFMARNHASKEEIRTYISQEFGYDLSRTCDEIRPNYHHVESCQETVPEAITAFLEGNDFEDVIRTAVSLGGDSDTLTCIAGSIAEAFYGVPIGMMAECRSRLEEDMLAVLEKFDKAVGRFQDHAEDDFGNGELATAMKAVHEDGSAENYLNLLNLMAKRIAEGGEIILPVQMSQSAFDMLGDLNQVKVGDTLQASEEIRMKPQALTDHDGGIWYAAFTDYNEAGKGEGSSSINQLLKDIVKVALGDKEKKGLILNPWENPIFLNKDMLKMVLDASRPNNHIYFDVGDITKLDVECIVNAANRTLLGGGGVDGAIHRAAGPKLLEECRTLGGCNTGEAKITGGYKLKARYIIHTVGPVYEEGNRKCPEQLYSCYYNSLELAKRYDIHSIAFSAISTGVYGYPAEEAAVIALRAISKWLSENEDYGMAVIISCFSERMHETYQNVVRALKNK</sequence>
<comment type="caution">
    <text evidence="3">The sequence shown here is derived from an EMBL/GenBank/DDBJ whole genome shotgun (WGS) entry which is preliminary data.</text>
</comment>
<dbReference type="InterPro" id="IPR036705">
    <property type="entry name" value="Ribosyl_crysJ1_sf"/>
</dbReference>
<evidence type="ECO:0000313" key="3">
    <source>
        <dbReference type="EMBL" id="MDQ0153488.1"/>
    </source>
</evidence>
<proteinExistence type="predicted"/>
<dbReference type="AlphaFoldDB" id="A0AAE4AL03"/>
<dbReference type="Proteomes" id="UP001241537">
    <property type="component" value="Unassembled WGS sequence"/>
</dbReference>
<dbReference type="Gene3D" id="3.40.220.10">
    <property type="entry name" value="Leucine Aminopeptidase, subunit E, domain 1"/>
    <property type="match status" value="1"/>
</dbReference>
<keyword evidence="1" id="KW-0479">Metal-binding</keyword>
<accession>A0AAE4AL03</accession>
<dbReference type="InterPro" id="IPR005502">
    <property type="entry name" value="Ribosyl_crysJ1"/>
</dbReference>
<gene>
    <name evidence="3" type="ORF">J2S20_002208</name>
</gene>
<evidence type="ECO:0000256" key="1">
    <source>
        <dbReference type="PIRSR" id="PIRSR605502-1"/>
    </source>
</evidence>
<organism evidence="3 4">
    <name type="scientific">Moryella indoligenes</name>
    <dbReference type="NCBI Taxonomy" id="371674"/>
    <lineage>
        <taxon>Bacteria</taxon>
        <taxon>Bacillati</taxon>
        <taxon>Bacillota</taxon>
        <taxon>Clostridia</taxon>
        <taxon>Lachnospirales</taxon>
        <taxon>Lachnospiraceae</taxon>
        <taxon>Moryella</taxon>
    </lineage>
</organism>
<dbReference type="NCBIfam" id="NF001664">
    <property type="entry name" value="PRK00431.1-6"/>
    <property type="match status" value="1"/>
</dbReference>
<feature type="binding site" evidence="1">
    <location>
        <position position="37"/>
    </location>
    <ligand>
        <name>Mg(2+)</name>
        <dbReference type="ChEBI" id="CHEBI:18420"/>
        <label>1</label>
    </ligand>
</feature>